<feature type="compositionally biased region" description="Polar residues" evidence="1">
    <location>
        <begin position="7"/>
        <end position="33"/>
    </location>
</feature>
<dbReference type="Proteomes" id="UP000009131">
    <property type="component" value="Unassembled WGS sequence"/>
</dbReference>
<reference evidence="2 3" key="1">
    <citation type="journal article" date="2011" name="J. Gen. Appl. Microbiol.">
        <title>Draft genome sequencing of the enigmatic basidiomycete Mixia osmundae.</title>
        <authorList>
            <person name="Nishida H."/>
            <person name="Nagatsuka Y."/>
            <person name="Sugiyama J."/>
        </authorList>
    </citation>
    <scope>NUCLEOTIDE SEQUENCE [LARGE SCALE GENOMIC DNA]</scope>
    <source>
        <strain evidence="3">CBS 9802 / IAM 14324 / JCM 22182 / KY 12970</strain>
    </source>
</reference>
<dbReference type="AlphaFoldDB" id="G7E7F2"/>
<evidence type="ECO:0000313" key="2">
    <source>
        <dbReference type="EMBL" id="GAA98762.1"/>
    </source>
</evidence>
<dbReference type="HOGENOM" id="CLU_2776484_0_0_1"/>
<organism evidence="2 3">
    <name type="scientific">Mixia osmundae (strain CBS 9802 / IAM 14324 / JCM 22182 / KY 12970)</name>
    <dbReference type="NCBI Taxonomy" id="764103"/>
    <lineage>
        <taxon>Eukaryota</taxon>
        <taxon>Fungi</taxon>
        <taxon>Dikarya</taxon>
        <taxon>Basidiomycota</taxon>
        <taxon>Pucciniomycotina</taxon>
        <taxon>Mixiomycetes</taxon>
        <taxon>Mixiales</taxon>
        <taxon>Mixiaceae</taxon>
        <taxon>Mixia</taxon>
    </lineage>
</organism>
<feature type="region of interest" description="Disordered" evidence="1">
    <location>
        <begin position="1"/>
        <end position="33"/>
    </location>
</feature>
<dbReference type="InParanoid" id="G7E7F2"/>
<keyword evidence="3" id="KW-1185">Reference proteome</keyword>
<sequence>MHWNLGDTDSNGSGLRSVSPSGQSFPSQTSSTLESNLAADFVLPSDQQRLETKSQVLRNPSLTLSLPPT</sequence>
<comment type="caution">
    <text evidence="2">The sequence shown here is derived from an EMBL/GenBank/DDBJ whole genome shotgun (WGS) entry which is preliminary data.</text>
</comment>
<gene>
    <name evidence="2" type="primary">Mo05450</name>
    <name evidence="2" type="ORF">E5Q_05450</name>
</gene>
<evidence type="ECO:0000313" key="3">
    <source>
        <dbReference type="Proteomes" id="UP000009131"/>
    </source>
</evidence>
<name>G7E7F2_MIXOS</name>
<dbReference type="RefSeq" id="XP_014567504.1">
    <property type="nucleotide sequence ID" value="XM_014712018.1"/>
</dbReference>
<dbReference type="EMBL" id="BABT02000164">
    <property type="protein sequence ID" value="GAA98762.1"/>
    <property type="molecule type" value="Genomic_DNA"/>
</dbReference>
<accession>G7E7F2</accession>
<protein>
    <submittedName>
        <fullName evidence="2">Uncharacterized protein</fullName>
    </submittedName>
</protein>
<reference evidence="2 3" key="2">
    <citation type="journal article" date="2012" name="Open Biol.">
        <title>Characteristics of nucleosomes and linker DNA regions on the genome of the basidiomycete Mixia osmundae revealed by mono- and dinucleosome mapping.</title>
        <authorList>
            <person name="Nishida H."/>
            <person name="Kondo S."/>
            <person name="Matsumoto T."/>
            <person name="Suzuki Y."/>
            <person name="Yoshikawa H."/>
            <person name="Taylor T.D."/>
            <person name="Sugiyama J."/>
        </authorList>
    </citation>
    <scope>NUCLEOTIDE SEQUENCE [LARGE SCALE GENOMIC DNA]</scope>
    <source>
        <strain evidence="3">CBS 9802 / IAM 14324 / JCM 22182 / KY 12970</strain>
    </source>
</reference>
<evidence type="ECO:0000256" key="1">
    <source>
        <dbReference type="SAM" id="MobiDB-lite"/>
    </source>
</evidence>
<proteinExistence type="predicted"/>